<dbReference type="OrthoDB" id="5297687at2"/>
<dbReference type="InterPro" id="IPR036165">
    <property type="entry name" value="YefM-like_sf"/>
</dbReference>
<dbReference type="Pfam" id="PF02604">
    <property type="entry name" value="PhdYeFM_antitox"/>
    <property type="match status" value="1"/>
</dbReference>
<evidence type="ECO:0000256" key="2">
    <source>
        <dbReference type="RuleBase" id="RU362080"/>
    </source>
</evidence>
<dbReference type="EMBL" id="CYHB01000012">
    <property type="protein sequence ID" value="CUA88711.1"/>
    <property type="molecule type" value="Genomic_DNA"/>
</dbReference>
<dbReference type="PANTHER" id="PTHR33713">
    <property type="entry name" value="ANTITOXIN YAFN-RELATED"/>
    <property type="match status" value="1"/>
</dbReference>
<evidence type="ECO:0000256" key="1">
    <source>
        <dbReference type="ARBA" id="ARBA00009981"/>
    </source>
</evidence>
<dbReference type="NCBIfam" id="TIGR01552">
    <property type="entry name" value="phd_fam"/>
    <property type="match status" value="1"/>
</dbReference>
<dbReference type="Gene3D" id="3.40.1620.10">
    <property type="entry name" value="YefM-like domain"/>
    <property type="match status" value="1"/>
</dbReference>
<protein>
    <recommendedName>
        <fullName evidence="2">Antitoxin</fullName>
    </recommendedName>
</protein>
<dbReference type="InterPro" id="IPR051405">
    <property type="entry name" value="phD/YefM_antitoxin"/>
</dbReference>
<comment type="similarity">
    <text evidence="1 2">Belongs to the phD/YefM antitoxin family.</text>
</comment>
<dbReference type="RefSeq" id="WP_055439932.1">
    <property type="nucleotide sequence ID" value="NZ_CYHB01000012.1"/>
</dbReference>
<dbReference type="Proteomes" id="UP000182598">
    <property type="component" value="Unassembled WGS sequence"/>
</dbReference>
<accession>A0A0K6HD66</accession>
<dbReference type="PANTHER" id="PTHR33713:SF10">
    <property type="entry name" value="ANTITOXIN YAFN"/>
    <property type="match status" value="1"/>
</dbReference>
<keyword evidence="4" id="KW-1185">Reference proteome</keyword>
<sequence>MRQVLADFSVSISELKKNPSSLLSQASGSPIAILNHNKPAAYLIPADTYEAIMEMIENYELGKLVEERRSERAEAIAVSLDDL</sequence>
<dbReference type="AlphaFoldDB" id="A0A0K6HD66"/>
<proteinExistence type="inferred from homology"/>
<comment type="function">
    <text evidence="2">Antitoxin component of a type II toxin-antitoxin (TA) system.</text>
</comment>
<dbReference type="InterPro" id="IPR006442">
    <property type="entry name" value="Antitoxin_Phd/YefM"/>
</dbReference>
<evidence type="ECO:0000313" key="4">
    <source>
        <dbReference type="Proteomes" id="UP000182598"/>
    </source>
</evidence>
<reference evidence="4" key="1">
    <citation type="submission" date="2015-08" db="EMBL/GenBank/DDBJ databases">
        <authorList>
            <person name="Varghese N."/>
        </authorList>
    </citation>
    <scope>NUCLEOTIDE SEQUENCE [LARGE SCALE GENOMIC DNA]</scope>
    <source>
        <strain evidence="4">DSM 27808</strain>
    </source>
</reference>
<dbReference type="SUPFAM" id="SSF143120">
    <property type="entry name" value="YefM-like"/>
    <property type="match status" value="1"/>
</dbReference>
<gene>
    <name evidence="3" type="ORF">Ga0061064_2303</name>
</gene>
<name>A0A0K6HD66_9GAMM</name>
<organism evidence="3 4">
    <name type="scientific">Pseudidiomarina woesei</name>
    <dbReference type="NCBI Taxonomy" id="1381080"/>
    <lineage>
        <taxon>Bacteria</taxon>
        <taxon>Pseudomonadati</taxon>
        <taxon>Pseudomonadota</taxon>
        <taxon>Gammaproteobacteria</taxon>
        <taxon>Alteromonadales</taxon>
        <taxon>Idiomarinaceae</taxon>
        <taxon>Pseudidiomarina</taxon>
    </lineage>
</organism>
<evidence type="ECO:0000313" key="3">
    <source>
        <dbReference type="EMBL" id="CUA88711.1"/>
    </source>
</evidence>